<feature type="region of interest" description="Disordered" evidence="6">
    <location>
        <begin position="1695"/>
        <end position="1962"/>
    </location>
</feature>
<evidence type="ECO:0000256" key="1">
    <source>
        <dbReference type="ARBA" id="ARBA00004308"/>
    </source>
</evidence>
<evidence type="ECO:0000313" key="8">
    <source>
        <dbReference type="Proteomes" id="UP000314294"/>
    </source>
</evidence>
<evidence type="ECO:0000256" key="2">
    <source>
        <dbReference type="ARBA" id="ARBA00022553"/>
    </source>
</evidence>
<feature type="region of interest" description="Disordered" evidence="6">
    <location>
        <begin position="1280"/>
        <end position="1299"/>
    </location>
</feature>
<evidence type="ECO:0000256" key="4">
    <source>
        <dbReference type="ARBA" id="ARBA00023136"/>
    </source>
</evidence>
<feature type="compositionally biased region" description="Low complexity" evidence="6">
    <location>
        <begin position="1829"/>
        <end position="1866"/>
    </location>
</feature>
<feature type="coiled-coil region" evidence="5">
    <location>
        <begin position="506"/>
        <end position="567"/>
    </location>
</feature>
<feature type="compositionally biased region" description="Polar residues" evidence="6">
    <location>
        <begin position="1703"/>
        <end position="1712"/>
    </location>
</feature>
<keyword evidence="8" id="KW-1185">Reference proteome</keyword>
<comment type="caution">
    <text evidence="7">The sequence shown here is derived from an EMBL/GenBank/DDBJ whole genome shotgun (WGS) entry which is preliminary data.</text>
</comment>
<proteinExistence type="predicted"/>
<feature type="compositionally biased region" description="Polar residues" evidence="6">
    <location>
        <begin position="1916"/>
        <end position="1956"/>
    </location>
</feature>
<dbReference type="OrthoDB" id="18853at2759"/>
<organism evidence="7 8">
    <name type="scientific">Liparis tanakae</name>
    <name type="common">Tanaka's snailfish</name>
    <dbReference type="NCBI Taxonomy" id="230148"/>
    <lineage>
        <taxon>Eukaryota</taxon>
        <taxon>Metazoa</taxon>
        <taxon>Chordata</taxon>
        <taxon>Craniata</taxon>
        <taxon>Vertebrata</taxon>
        <taxon>Euteleostomi</taxon>
        <taxon>Actinopterygii</taxon>
        <taxon>Neopterygii</taxon>
        <taxon>Teleostei</taxon>
        <taxon>Neoteleostei</taxon>
        <taxon>Acanthomorphata</taxon>
        <taxon>Eupercaria</taxon>
        <taxon>Perciformes</taxon>
        <taxon>Cottioidei</taxon>
        <taxon>Cottales</taxon>
        <taxon>Liparidae</taxon>
        <taxon>Liparis</taxon>
    </lineage>
</organism>
<name>A0A4Z2FG66_9TELE</name>
<keyword evidence="5" id="KW-0175">Coiled coil</keyword>
<keyword evidence="3" id="KW-0677">Repeat</keyword>
<accession>A0A4Z2FG66</accession>
<keyword evidence="4" id="KW-0472">Membrane</keyword>
<keyword evidence="2" id="KW-0597">Phosphoprotein</keyword>
<dbReference type="PANTHER" id="PTHR14514">
    <property type="entry name" value="PKA ANCHORING PROTEIN"/>
    <property type="match status" value="1"/>
</dbReference>
<comment type="subcellular location">
    <subcellularLocation>
        <location evidence="1">Endomembrane system</location>
    </subcellularLocation>
</comment>
<feature type="coiled-coil region" evidence="5">
    <location>
        <begin position="772"/>
        <end position="806"/>
    </location>
</feature>
<sequence length="1962" mass="216394">MTTVEPRDSFTVALTTDVKEVKGEDGKKGKKRAHVKIQNVPLTPAETASPGDERLQREDVPQREGVGTADETPPASLQALDEFPTDAPRRELPPVEGLTSRGNTAPGEASAVDTEELLLEEPVGSVMRNIFTEIQLLSGKVPSSPLTEGSRLEDAPEALMGSAIDLELQRLVSKVLSCQSCPAELDSTAMARQLEEAQRCIATARAQAALLSELRAADGEDEDARQQLEEQWSAAAEDAAAAARRTETRLQLVTDYCRQTGAAEAALQSLTAELEAVTRSPEESSCKQAERLCSLQRSMEENRPLLGDLLLTQTQLSPSLSWSERAAAHTEQKTLQEGWTGLESAVERTLYHTHVHAQDSSGLLAALSGLHQHLETIGKDLEPSPAPQWTCKRGQRLMVANAEVKAARQRYLLLQRRCEATLLGSPREKDAAQLQDGLRRATETLSHTEELVASQTQSSSSPIMEKIILVMRDGLAWAKQTEGDIEGRRKRVALLPEEVHRQLRDLKTLQSEVMSKQVQLESLAEEVTELFPQLDQDEEVPVVRSSLKTLEELSKSTTEELAVAVRELESGLQTREKLSAQMADLDSWVVAHLHGEASRGPDGELRSPTELDRRARQIRETLAEAEKQAAVCEALLMKSKDIASELSTSENLQLFDKLCALRDDVRAVSGYEKANKAELDQLAQTLESSRKQLVAVETGLRQMSGDLSRHRFPITSESLQALEPLKRLILEHKAQVDLLQPWIPREKTRELHAAVSELLGHIVALETKARGHERYLAKRQCVEDLRENVQEQVGRTKDDSKALEDKYKVCQTLLVRLPLVKHMAEEAGRELRAISSDLYPSQLSSERQRLKHNEESLATLEVMLYNNLSIMEWNLLEQLDLGVERGATLAFLRRSQQELWETPPLEPSEAALDLRYQRVLSLRRTVESRVRALEVLEQKNSGRGSPELSGLKAQVLGECDSQMGNISRAKESLRCYTAAVRQAALFLRQVEVSLLPPQGSAGLCADRLEETQRALVSLQQDFQTHVERLQNQDPPHPYLCPERVERQREDVLSRLLVRMSTLQAEGHLRLERLASCAQHHRKYTESRDEILQSAMSSACSLSQCIGQKVTRLADCTDQHDQLTVLREEAESLQARLEELKEWCPEPSCRGGRDGAAAAVWKRVSRLGRCTRELTARSQQRIREWIHVTGGVEKAAALLDHVEAELPDGSGAKASSPEDLHDLLQSWDQYQDRLDCEHRALSALELRAARLLGVPAHLERAPPAPLCQRLQAMQGRYDSVKQRSREGLAEARGEQEEREQLHKELQDVHVWLEAADGVLSEMEQSSSTQELEEVDGQLCTQKALLQGIADGLKRKYSEANAAVPPELDAELQEVTQALMVVEVKVVEAVEKSGAVYRLGAKLTEILSGLNCVQKRLEQKSLNVTEAKFTQKRAWDELDVWHSCVAALEVDIQDLETPDEVLVLTERLVEVQQLHSLLAKQAEQRTTLISKINMWLKEHQEMINSSKSWMAEAKSWLATPCSYTTSKCLSGHVHTLQTVLDDSAQIRSTLQGFGCILKEMSQVYDVTAHRLQLDEADQQVAVVQEAFAAPLAHLGHAADEVEAIEKEVRLMENNVAEIKNLLSSPETFPSPKEEHLKLVEQKIQTMRTTIAEIQKCKQDLCLPETAEDTLVVFTVVEQLQSILLDLEKKVPALFIQQPPTPTQTKAPSAQQKTSGPLKATSEKATSGPLKVTSAETTSGPLKVTSEETTSGPLKVTSEETTSGPLKVTSEETTSGPLKVTSEETTSGPLKRTSEETTSGPLKVISEKTTSAALKVTSEEAEQRERRVGLQATGSMGVTGATGTTGSTGSTGSTWATGTTESTEQTGSQEQREEGGGGGALWWLWDTFLAASPEVPLVPEEAPGATGRGPERQDVQGPEASSLSASSTPPGTDPAQSPSRSLVNTSSNTQVSKSDSAPQQKCVVS</sequence>
<evidence type="ECO:0000256" key="5">
    <source>
        <dbReference type="SAM" id="Coils"/>
    </source>
</evidence>
<evidence type="ECO:0000313" key="7">
    <source>
        <dbReference type="EMBL" id="TNN39885.1"/>
    </source>
</evidence>
<evidence type="ECO:0000256" key="3">
    <source>
        <dbReference type="ARBA" id="ARBA00022737"/>
    </source>
</evidence>
<feature type="coiled-coil region" evidence="5">
    <location>
        <begin position="1592"/>
        <end position="1619"/>
    </location>
</feature>
<protein>
    <submittedName>
        <fullName evidence="7">Nesprin-2</fullName>
    </submittedName>
</protein>
<evidence type="ECO:0000256" key="6">
    <source>
        <dbReference type="SAM" id="MobiDB-lite"/>
    </source>
</evidence>
<dbReference type="Gene3D" id="1.20.58.60">
    <property type="match status" value="1"/>
</dbReference>
<gene>
    <name evidence="7" type="primary">Syne2_0</name>
    <name evidence="7" type="ORF">EYF80_049957</name>
</gene>
<dbReference type="EMBL" id="SRLO01001239">
    <property type="protein sequence ID" value="TNN39885.1"/>
    <property type="molecule type" value="Genomic_DNA"/>
</dbReference>
<dbReference type="PANTHER" id="PTHR14514:SF4">
    <property type="entry name" value="NESPRIN-2"/>
    <property type="match status" value="1"/>
</dbReference>
<feature type="coiled-coil region" evidence="5">
    <location>
        <begin position="1115"/>
        <end position="1142"/>
    </location>
</feature>
<dbReference type="Proteomes" id="UP000314294">
    <property type="component" value="Unassembled WGS sequence"/>
</dbReference>
<feature type="compositionally biased region" description="Basic and acidic residues" evidence="6">
    <location>
        <begin position="1814"/>
        <end position="1825"/>
    </location>
</feature>
<reference evidence="7 8" key="1">
    <citation type="submission" date="2019-03" db="EMBL/GenBank/DDBJ databases">
        <title>First draft genome of Liparis tanakae, snailfish: a comprehensive survey of snailfish specific genes.</title>
        <authorList>
            <person name="Kim W."/>
            <person name="Song I."/>
            <person name="Jeong J.-H."/>
            <person name="Kim D."/>
            <person name="Kim S."/>
            <person name="Ryu S."/>
            <person name="Song J.Y."/>
            <person name="Lee S.K."/>
        </authorList>
    </citation>
    <scope>NUCLEOTIDE SEQUENCE [LARGE SCALE GENOMIC DNA]</scope>
    <source>
        <tissue evidence="7">Muscle</tissue>
    </source>
</reference>
<feature type="region of interest" description="Disordered" evidence="6">
    <location>
        <begin position="21"/>
        <end position="111"/>
    </location>
</feature>
<feature type="compositionally biased region" description="Basic and acidic residues" evidence="6">
    <location>
        <begin position="51"/>
        <end position="62"/>
    </location>
</feature>